<name>A0A8H3WS56_9PEZI</name>
<accession>A0A8H3WS56</accession>
<dbReference type="EMBL" id="WOWK01000003">
    <property type="protein sequence ID" value="KAF0331425.1"/>
    <property type="molecule type" value="Genomic_DNA"/>
</dbReference>
<comment type="caution">
    <text evidence="1">The sequence shown here is derived from an EMBL/GenBank/DDBJ whole genome shotgun (WGS) entry which is preliminary data.</text>
</comment>
<gene>
    <name evidence="1" type="ORF">GQ607_001171</name>
</gene>
<sequence length="145" mass="15624">MSHSTLMSRPGPTSLAMCGNTSSLPMATSSSFTVSLRFQRSISEWTISPDSRRAASAQISPHRPGNIYFYWRIPHRYAVQNLNLSFPADPTANTGPQIQPDASSLPSITGGHGPRAWASGLSLGQPRAFEGIEGSPLLSRMLLVL</sequence>
<evidence type="ECO:0000313" key="2">
    <source>
        <dbReference type="Proteomes" id="UP000434172"/>
    </source>
</evidence>
<proteinExistence type="predicted"/>
<organism evidence="1 2">
    <name type="scientific">Colletotrichum asianum</name>
    <dbReference type="NCBI Taxonomy" id="702518"/>
    <lineage>
        <taxon>Eukaryota</taxon>
        <taxon>Fungi</taxon>
        <taxon>Dikarya</taxon>
        <taxon>Ascomycota</taxon>
        <taxon>Pezizomycotina</taxon>
        <taxon>Sordariomycetes</taxon>
        <taxon>Hypocreomycetidae</taxon>
        <taxon>Glomerellales</taxon>
        <taxon>Glomerellaceae</taxon>
        <taxon>Colletotrichum</taxon>
        <taxon>Colletotrichum gloeosporioides species complex</taxon>
    </lineage>
</organism>
<reference evidence="1 2" key="1">
    <citation type="submission" date="2019-12" db="EMBL/GenBank/DDBJ databases">
        <title>A genome sequence resource for the geographically widespread anthracnose pathogen Colletotrichum asianum.</title>
        <authorList>
            <person name="Meng Y."/>
        </authorList>
    </citation>
    <scope>NUCLEOTIDE SEQUENCE [LARGE SCALE GENOMIC DNA]</scope>
    <source>
        <strain evidence="1 2">ICMP 18580</strain>
    </source>
</reference>
<protein>
    <submittedName>
        <fullName evidence="1">Uncharacterized protein</fullName>
    </submittedName>
</protein>
<evidence type="ECO:0000313" key="1">
    <source>
        <dbReference type="EMBL" id="KAF0331425.1"/>
    </source>
</evidence>
<keyword evidence="2" id="KW-1185">Reference proteome</keyword>
<dbReference type="AlphaFoldDB" id="A0A8H3WS56"/>
<dbReference type="Proteomes" id="UP000434172">
    <property type="component" value="Unassembled WGS sequence"/>
</dbReference>